<protein>
    <submittedName>
        <fullName evidence="7">Ly-6/neurotoxin-like protein 1</fullName>
    </submittedName>
</protein>
<feature type="chain" id="PRO_5041637526" evidence="4">
    <location>
        <begin position="21"/>
        <end position="112"/>
    </location>
</feature>
<sequence length="112" mass="12342">MNVILLLGFFNLLFFATAQGLLCNQCRSGNNCGREEPCTAKRGKCFTKTVYEAPKGKKLLWNSYGCVTSLNEYECDTLIMSVGLIFITTCCSSDKCNGHRAPFPPPNCTRGV</sequence>
<dbReference type="InterPro" id="IPR016054">
    <property type="entry name" value="LY6_UPA_recep-like"/>
</dbReference>
<keyword evidence="4" id="KW-0732">Signal</keyword>
<evidence type="ECO:0000256" key="1">
    <source>
        <dbReference type="ARBA" id="ARBA00004613"/>
    </source>
</evidence>
<dbReference type="KEGG" id="emc:129329211"/>
<evidence type="ECO:0000256" key="3">
    <source>
        <dbReference type="ARBA" id="ARBA00023157"/>
    </source>
</evidence>
<proteinExistence type="predicted"/>
<dbReference type="RefSeq" id="XP_054834644.1">
    <property type="nucleotide sequence ID" value="XM_054978669.1"/>
</dbReference>
<keyword evidence="2" id="KW-0964">Secreted</keyword>
<keyword evidence="6" id="KW-1185">Reference proteome</keyword>
<evidence type="ECO:0000256" key="4">
    <source>
        <dbReference type="SAM" id="SignalP"/>
    </source>
</evidence>
<feature type="signal peptide" evidence="4">
    <location>
        <begin position="1"/>
        <end position="20"/>
    </location>
</feature>
<organism evidence="6 7">
    <name type="scientific">Eublepharis macularius</name>
    <name type="common">Leopard gecko</name>
    <name type="synonym">Cyrtodactylus macularius</name>
    <dbReference type="NCBI Taxonomy" id="481883"/>
    <lineage>
        <taxon>Eukaryota</taxon>
        <taxon>Metazoa</taxon>
        <taxon>Chordata</taxon>
        <taxon>Craniata</taxon>
        <taxon>Vertebrata</taxon>
        <taxon>Euteleostomi</taxon>
        <taxon>Lepidosauria</taxon>
        <taxon>Squamata</taxon>
        <taxon>Bifurcata</taxon>
        <taxon>Gekkota</taxon>
        <taxon>Eublepharidae</taxon>
        <taxon>Eublepharinae</taxon>
        <taxon>Eublepharis</taxon>
    </lineage>
</organism>
<accession>A0AA97JBW2</accession>
<dbReference type="Pfam" id="PF00021">
    <property type="entry name" value="UPAR_LY6"/>
    <property type="match status" value="1"/>
</dbReference>
<feature type="domain" description="UPAR/Ly6" evidence="5">
    <location>
        <begin position="19"/>
        <end position="98"/>
    </location>
</feature>
<dbReference type="Proteomes" id="UP001190640">
    <property type="component" value="Chromosome 4"/>
</dbReference>
<evidence type="ECO:0000313" key="6">
    <source>
        <dbReference type="Proteomes" id="UP001190640"/>
    </source>
</evidence>
<dbReference type="SUPFAM" id="SSF57302">
    <property type="entry name" value="Snake toxin-like"/>
    <property type="match status" value="1"/>
</dbReference>
<evidence type="ECO:0000313" key="7">
    <source>
        <dbReference type="RefSeq" id="XP_054834644.1"/>
    </source>
</evidence>
<gene>
    <name evidence="7" type="primary">LOC129329211</name>
</gene>
<evidence type="ECO:0000259" key="5">
    <source>
        <dbReference type="Pfam" id="PF00021"/>
    </source>
</evidence>
<evidence type="ECO:0000256" key="2">
    <source>
        <dbReference type="ARBA" id="ARBA00022525"/>
    </source>
</evidence>
<dbReference type="AlphaFoldDB" id="A0AA97JBW2"/>
<reference evidence="7" key="1">
    <citation type="submission" date="2025-08" db="UniProtKB">
        <authorList>
            <consortium name="RefSeq"/>
        </authorList>
    </citation>
    <scope>IDENTIFICATION</scope>
    <source>
        <tissue evidence="7">Blood</tissue>
    </source>
</reference>
<comment type="subcellular location">
    <subcellularLocation>
        <location evidence="1">Secreted</location>
    </subcellularLocation>
</comment>
<dbReference type="GeneID" id="129329211"/>
<dbReference type="InterPro" id="IPR045860">
    <property type="entry name" value="Snake_toxin-like_sf"/>
</dbReference>
<name>A0AA97JBW2_EUBMA</name>
<keyword evidence="3" id="KW-1015">Disulfide bond</keyword>
<dbReference type="GO" id="GO:0005576">
    <property type="term" value="C:extracellular region"/>
    <property type="evidence" value="ECO:0007669"/>
    <property type="project" value="UniProtKB-SubCell"/>
</dbReference>